<evidence type="ECO:0000313" key="2">
    <source>
        <dbReference type="EMBL" id="NOU81560.1"/>
    </source>
</evidence>
<name>A0ABX1YP58_9BACL</name>
<protein>
    <submittedName>
        <fullName evidence="2">Uncharacterized protein</fullName>
    </submittedName>
</protein>
<organism evidence="2 3">
    <name type="scientific">Paenibacillus phytohabitans</name>
    <dbReference type="NCBI Taxonomy" id="2654978"/>
    <lineage>
        <taxon>Bacteria</taxon>
        <taxon>Bacillati</taxon>
        <taxon>Bacillota</taxon>
        <taxon>Bacilli</taxon>
        <taxon>Bacillales</taxon>
        <taxon>Paenibacillaceae</taxon>
        <taxon>Paenibacillus</taxon>
    </lineage>
</organism>
<sequence>MNAEFGHSEDELLVKAIHKTVGQIELLKQTCQRLSVNADAELARFMAETHRLLEKAQAAGQGPETESPDRRVKDYAFIKNDKNDVRPAAAPFVSKRKLIYSPGKAGRLTLKHPPQVKRKRVYRKKRSRLERTRTSGDRALLQRQRTLRQHTAQQPRVWQGAAEHQPKPRRLQPQQPPKVLRHIMPQQPKKPDVYSGIITSQNLKRPRNM</sequence>
<comment type="caution">
    <text evidence="2">The sequence shown here is derived from an EMBL/GenBank/DDBJ whole genome shotgun (WGS) entry which is preliminary data.</text>
</comment>
<evidence type="ECO:0000256" key="1">
    <source>
        <dbReference type="SAM" id="MobiDB-lite"/>
    </source>
</evidence>
<accession>A0ABX1YP58</accession>
<proteinExistence type="predicted"/>
<feature type="region of interest" description="Disordered" evidence="1">
    <location>
        <begin position="147"/>
        <end position="209"/>
    </location>
</feature>
<gene>
    <name evidence="2" type="ORF">GC101_22110</name>
</gene>
<keyword evidence="3" id="KW-1185">Reference proteome</keyword>
<dbReference type="EMBL" id="WHOB01000066">
    <property type="protein sequence ID" value="NOU81560.1"/>
    <property type="molecule type" value="Genomic_DNA"/>
</dbReference>
<dbReference type="Proteomes" id="UP000596857">
    <property type="component" value="Unassembled WGS sequence"/>
</dbReference>
<reference evidence="2 3" key="1">
    <citation type="submission" date="2019-10" db="EMBL/GenBank/DDBJ databases">
        <title>Description of Paenibacillus terricola sp. nov.</title>
        <authorList>
            <person name="Carlier A."/>
            <person name="Qi S."/>
        </authorList>
    </citation>
    <scope>NUCLEOTIDE SEQUENCE [LARGE SCALE GENOMIC DNA]</scope>
    <source>
        <strain evidence="2 3">LMG 31459</strain>
    </source>
</reference>
<evidence type="ECO:0000313" key="3">
    <source>
        <dbReference type="Proteomes" id="UP000596857"/>
    </source>
</evidence>
<dbReference type="RefSeq" id="WP_171719034.1">
    <property type="nucleotide sequence ID" value="NZ_WHOB01000066.1"/>
</dbReference>